<feature type="domain" description="PKD" evidence="1">
    <location>
        <begin position="55"/>
        <end position="98"/>
    </location>
</feature>
<evidence type="ECO:0000313" key="3">
    <source>
        <dbReference type="Proteomes" id="UP000198412"/>
    </source>
</evidence>
<dbReference type="SUPFAM" id="SSF49299">
    <property type="entry name" value="PKD domain"/>
    <property type="match status" value="1"/>
</dbReference>
<name>A0A238XD72_9FLAO</name>
<dbReference type="InterPro" id="IPR055353">
    <property type="entry name" value="DUF7619"/>
</dbReference>
<dbReference type="InterPro" id="IPR000601">
    <property type="entry name" value="PKD_dom"/>
</dbReference>
<evidence type="ECO:0000259" key="1">
    <source>
        <dbReference type="PROSITE" id="PS50093"/>
    </source>
</evidence>
<dbReference type="AlphaFoldDB" id="A0A238XD72"/>
<sequence>MKNQFKLIGALLFCHFISAQSIQKDTISRTASIVFTVNGNKVSFNPDTPQLNQIAGAPKAFYTYYWEFGDGDYSFQEEPEHLFKNKGTYKTRLSVTNNYDDGKPPTTRPKDVAINEDGIDTSENENHQLLTAYNGFRIQTNRDPIPEEEMQLVLSYANEKEYPTSGKIYLFFNEKKYKAKNFELTEVRLYNNEQEITEEIIADNNRYISKNELIQTTGISTLMNEKLIVTDTLRQNLPLTLEEAKEYYQDVKVFDFDEMQTNEERNMFFTLKTTPEMLKDTSAVISIRSIYVPERGNDSHKVLTKEMEIVTSHDPNKMAVYDTRLNYRLVRFKNLKYKVRFQNDGEGPARLIKLNVDIPKMLDKSSLKVLDMYPKCPICPDEEVNYSCLDTIMSKNQISFQFKNIYLPGTAQKGVHDKDSTKGFVKYSLKFGKDFHKVKSKSKTAIIFDKNEPIITNTSTSRFKPGISIGVKAGYNSFPDLKDSKSYFVGATISPYKPYKKYLQAEIMMGTHEFVDFISAGEGEPIGFVELSDGTIVDSAIRFDETQTTYTKLNIDVVPISFRYNLNGVIGLGVGPQLSFDISNKTDNTTSSSYFTYFNERVGKVIEGLSETSTTSENSTLSDIKYGFFGDITIGTSRIGPSLGARYIYNFNEPNAQLHFYAIWKI</sequence>
<dbReference type="Pfam" id="PF25233">
    <property type="entry name" value="DUF7849"/>
    <property type="match status" value="1"/>
</dbReference>
<dbReference type="InterPro" id="IPR057171">
    <property type="entry name" value="DUF7849"/>
</dbReference>
<reference evidence="3" key="1">
    <citation type="submission" date="2017-06" db="EMBL/GenBank/DDBJ databases">
        <authorList>
            <person name="Varghese N."/>
            <person name="Submissions S."/>
        </authorList>
    </citation>
    <scope>NUCLEOTIDE SEQUENCE [LARGE SCALE GENOMIC DNA]</scope>
    <source>
        <strain evidence="3">DSM 27993</strain>
    </source>
</reference>
<dbReference type="Gene3D" id="2.60.40.10">
    <property type="entry name" value="Immunoglobulins"/>
    <property type="match status" value="1"/>
</dbReference>
<accession>A0A238XD72</accession>
<dbReference type="InterPro" id="IPR035986">
    <property type="entry name" value="PKD_dom_sf"/>
</dbReference>
<dbReference type="InterPro" id="IPR013783">
    <property type="entry name" value="Ig-like_fold"/>
</dbReference>
<dbReference type="Proteomes" id="UP000198412">
    <property type="component" value="Unassembled WGS sequence"/>
</dbReference>
<dbReference type="Pfam" id="PF18911">
    <property type="entry name" value="PKD_4"/>
    <property type="match status" value="1"/>
</dbReference>
<dbReference type="EMBL" id="FZNX01000002">
    <property type="protein sequence ID" value="SNR56294.1"/>
    <property type="molecule type" value="Genomic_DNA"/>
</dbReference>
<protein>
    <recommendedName>
        <fullName evidence="1">PKD domain-containing protein</fullName>
    </recommendedName>
</protein>
<proteinExistence type="predicted"/>
<keyword evidence="3" id="KW-1185">Reference proteome</keyword>
<gene>
    <name evidence="2" type="ORF">SAMN04488111_1781</name>
</gene>
<evidence type="ECO:0000313" key="2">
    <source>
        <dbReference type="EMBL" id="SNR56294.1"/>
    </source>
</evidence>
<dbReference type="PROSITE" id="PS50093">
    <property type="entry name" value="PKD"/>
    <property type="match status" value="1"/>
</dbReference>
<dbReference type="Pfam" id="PF24595">
    <property type="entry name" value="DUF7619"/>
    <property type="match status" value="1"/>
</dbReference>
<organism evidence="2 3">
    <name type="scientific">Lutibacter flavus</name>
    <dbReference type="NCBI Taxonomy" id="691689"/>
    <lineage>
        <taxon>Bacteria</taxon>
        <taxon>Pseudomonadati</taxon>
        <taxon>Bacteroidota</taxon>
        <taxon>Flavobacteriia</taxon>
        <taxon>Flavobacteriales</taxon>
        <taxon>Flavobacteriaceae</taxon>
        <taxon>Lutibacter</taxon>
    </lineage>
</organism>
<dbReference type="CDD" id="cd00146">
    <property type="entry name" value="PKD"/>
    <property type="match status" value="1"/>
</dbReference>
<dbReference type="RefSeq" id="WP_089378074.1">
    <property type="nucleotide sequence ID" value="NZ_FZNX01000002.1"/>
</dbReference>
<dbReference type="OrthoDB" id="1110367at2"/>